<dbReference type="KEGG" id="vha:VIBHAR_02120"/>
<sequence length="32" mass="3665">MQGDVVKMKKPNGNLRLDVLCLINVWAIADFY</sequence>
<evidence type="ECO:0000313" key="1">
    <source>
        <dbReference type="EMBL" id="ABU71085.1"/>
    </source>
</evidence>
<evidence type="ECO:0000313" key="2">
    <source>
        <dbReference type="Proteomes" id="UP000008152"/>
    </source>
</evidence>
<proteinExistence type="predicted"/>
<dbReference type="AlphaFoldDB" id="A7N064"/>
<dbReference type="EMBL" id="CP000789">
    <property type="protein sequence ID" value="ABU71085.1"/>
    <property type="molecule type" value="Genomic_DNA"/>
</dbReference>
<protein>
    <submittedName>
        <fullName evidence="1">Uncharacterized protein</fullName>
    </submittedName>
</protein>
<reference evidence="1 2" key="1">
    <citation type="submission" date="2007-08" db="EMBL/GenBank/DDBJ databases">
        <authorList>
            <consortium name="The Vibrio harveyi Genome Sequencing Project"/>
            <person name="Bassler B."/>
            <person name="Clifton S.W."/>
            <person name="Fulton L."/>
            <person name="Delehaunty K."/>
            <person name="Fronick C."/>
            <person name="Harrison M."/>
            <person name="Markivic C."/>
            <person name="Fulton R."/>
            <person name="Tin-Wollam A.-M."/>
            <person name="Shah N."/>
            <person name="Pepin K."/>
            <person name="Nash W."/>
            <person name="Thiruvilangam P."/>
            <person name="Bhonagiri V."/>
            <person name="Waters C."/>
            <person name="Tu K.C."/>
            <person name="Irgon J."/>
            <person name="Wilson R.K."/>
        </authorList>
    </citation>
    <scope>NUCLEOTIDE SEQUENCE [LARGE SCALE GENOMIC DNA]</scope>
    <source>
        <strain evidence="2">ATCC BAA-1116 / BB120</strain>
    </source>
</reference>
<dbReference type="PATRIC" id="fig|338187.36.peg.2046"/>
<gene>
    <name evidence="1" type="ordered locus">VIBHAR_02120</name>
</gene>
<organism evidence="1 2">
    <name type="scientific">Vibrio campbellii (strain ATCC BAA-1116)</name>
    <dbReference type="NCBI Taxonomy" id="2902295"/>
    <lineage>
        <taxon>Bacteria</taxon>
        <taxon>Pseudomonadati</taxon>
        <taxon>Pseudomonadota</taxon>
        <taxon>Gammaproteobacteria</taxon>
        <taxon>Vibrionales</taxon>
        <taxon>Vibrionaceae</taxon>
        <taxon>Vibrio</taxon>
    </lineage>
</organism>
<name>A7N064_VIBC1</name>
<dbReference type="Proteomes" id="UP000008152">
    <property type="component" value="Chromosome I"/>
</dbReference>
<accession>A7N064</accession>